<dbReference type="Gene3D" id="2.40.70.10">
    <property type="entry name" value="Acid Proteases"/>
    <property type="match status" value="1"/>
</dbReference>
<proteinExistence type="predicted"/>
<dbReference type="AlphaFoldDB" id="A0A5D3CLC7"/>
<evidence type="ECO:0000313" key="1">
    <source>
        <dbReference type="EMBL" id="KAA0038934.1"/>
    </source>
</evidence>
<dbReference type="Gene3D" id="3.30.70.270">
    <property type="match status" value="2"/>
</dbReference>
<protein>
    <recommendedName>
        <fullName evidence="5">Reverse transcriptase</fullName>
    </recommendedName>
</protein>
<accession>A0A5D3CLC7</accession>
<organism evidence="2 4">
    <name type="scientific">Cucumis melo var. makuwa</name>
    <name type="common">Oriental melon</name>
    <dbReference type="NCBI Taxonomy" id="1194695"/>
    <lineage>
        <taxon>Eukaryota</taxon>
        <taxon>Viridiplantae</taxon>
        <taxon>Streptophyta</taxon>
        <taxon>Embryophyta</taxon>
        <taxon>Tracheophyta</taxon>
        <taxon>Spermatophyta</taxon>
        <taxon>Magnoliopsida</taxon>
        <taxon>eudicotyledons</taxon>
        <taxon>Gunneridae</taxon>
        <taxon>Pentapetalae</taxon>
        <taxon>rosids</taxon>
        <taxon>fabids</taxon>
        <taxon>Cucurbitales</taxon>
        <taxon>Cucurbitaceae</taxon>
        <taxon>Benincaseae</taxon>
        <taxon>Cucumis</taxon>
    </lineage>
</organism>
<dbReference type="PANTHER" id="PTHR15503:SF45">
    <property type="entry name" value="RNA-DIRECTED DNA POLYMERASE HOMOLOG"/>
    <property type="match status" value="1"/>
</dbReference>
<dbReference type="Gene3D" id="3.10.10.10">
    <property type="entry name" value="HIV Type 1 Reverse Transcriptase, subunit A, domain 1"/>
    <property type="match status" value="1"/>
</dbReference>
<dbReference type="InterPro" id="IPR021109">
    <property type="entry name" value="Peptidase_aspartic_dom_sf"/>
</dbReference>
<dbReference type="PANTHER" id="PTHR15503">
    <property type="entry name" value="LDOC1 RELATED"/>
    <property type="match status" value="1"/>
</dbReference>
<comment type="caution">
    <text evidence="2">The sequence shown here is derived from an EMBL/GenBank/DDBJ whole genome shotgun (WGS) entry which is preliminary data.</text>
</comment>
<dbReference type="InterPro" id="IPR043128">
    <property type="entry name" value="Rev_trsase/Diguanyl_cyclase"/>
</dbReference>
<evidence type="ECO:0000313" key="2">
    <source>
        <dbReference type="EMBL" id="TYK11226.1"/>
    </source>
</evidence>
<gene>
    <name evidence="2" type="ORF">E5676_scaffold227G00710</name>
    <name evidence="1" type="ORF">E6C27_scaffold84G00050</name>
</gene>
<evidence type="ECO:0008006" key="5">
    <source>
        <dbReference type="Google" id="ProtNLM"/>
    </source>
</evidence>
<dbReference type="SUPFAM" id="SSF56672">
    <property type="entry name" value="DNA/RNA polymerases"/>
    <property type="match status" value="1"/>
</dbReference>
<dbReference type="InterPro" id="IPR032567">
    <property type="entry name" value="RTL1-rel"/>
</dbReference>
<name>A0A5D3CLC7_CUCMM</name>
<dbReference type="Proteomes" id="UP000321947">
    <property type="component" value="Unassembled WGS sequence"/>
</dbReference>
<dbReference type="OrthoDB" id="1939491at2759"/>
<sequence length="424" mass="48325">MIDSGVIYNFITEAEAGRLRLRWEKDSRRMKAVNFIVLPIVGLVKRTTMKLGEWKDPVDFVVVKMDDFDVVLGMEFLLEHQVIPMPSVECLVITRSFPTVVQVDIRQPSGFKMISVMQLDKNLAQGEPTSMAILLEALGKLGKTVSKDTLCVPEKYHGVMPNSWPKSLSTRKTIDHGTKAPAKSVYRMAPPELAKLQKQPKKLWSTGFSRSVQASYGARVLSLKKNDINLIRCMDRRIPNKLTVSHKYPLHILTNLFDRSRGVKYFSKSDIQPRILKSVAELRSYPELTNDNKQFVEGFLKRASLWTKLSKKDIQWGRNLECLAASDGLKQATTKGPSLRIADTTKPFRDENERFNCMLGEYLHHFVDGRQRNWAHLLNVAQIDHSAQTESLIKRSLFETDGKRHSVFPPFADDPYVGNKSQVH</sequence>
<dbReference type="InterPro" id="IPR043502">
    <property type="entry name" value="DNA/RNA_pol_sf"/>
</dbReference>
<dbReference type="Proteomes" id="UP000321393">
    <property type="component" value="Unassembled WGS sequence"/>
</dbReference>
<dbReference type="CDD" id="cd00303">
    <property type="entry name" value="retropepsin_like"/>
    <property type="match status" value="1"/>
</dbReference>
<dbReference type="Pfam" id="PF08284">
    <property type="entry name" value="RVP_2"/>
    <property type="match status" value="1"/>
</dbReference>
<evidence type="ECO:0000313" key="3">
    <source>
        <dbReference type="Proteomes" id="UP000321393"/>
    </source>
</evidence>
<dbReference type="EMBL" id="SSTE01018486">
    <property type="protein sequence ID" value="KAA0038934.1"/>
    <property type="molecule type" value="Genomic_DNA"/>
</dbReference>
<dbReference type="STRING" id="1194695.A0A5D3CLC7"/>
<dbReference type="EMBL" id="SSTD01010878">
    <property type="protein sequence ID" value="TYK11226.1"/>
    <property type="molecule type" value="Genomic_DNA"/>
</dbReference>
<reference evidence="3 4" key="1">
    <citation type="submission" date="2019-08" db="EMBL/GenBank/DDBJ databases">
        <title>Draft genome sequences of two oriental melons (Cucumis melo L. var makuwa).</title>
        <authorList>
            <person name="Kwon S.-Y."/>
        </authorList>
    </citation>
    <scope>NUCLEOTIDE SEQUENCE [LARGE SCALE GENOMIC DNA]</scope>
    <source>
        <strain evidence="4">cv. Chang Bougi</strain>
        <strain evidence="3">cv. SW 3</strain>
        <tissue evidence="2">Leaf</tissue>
    </source>
</reference>
<evidence type="ECO:0000313" key="4">
    <source>
        <dbReference type="Proteomes" id="UP000321947"/>
    </source>
</evidence>